<gene>
    <name evidence="1" type="ORF">PO878_06260</name>
</gene>
<evidence type="ECO:0008006" key="3">
    <source>
        <dbReference type="Google" id="ProtNLM"/>
    </source>
</evidence>
<sequence>MAEERSGARELAPGTRVEVRDGFEGHWNRGFVVESVTDEGYSVRRTSDDTVLARPLPRAAVRRERRGSMWWM</sequence>
<dbReference type="EMBL" id="CP116942">
    <property type="protein sequence ID" value="WCO68330.1"/>
    <property type="molecule type" value="Genomic_DNA"/>
</dbReference>
<name>A0AAE9Y7E1_9ACTN</name>
<dbReference type="AlphaFoldDB" id="A0AAE9Y7E1"/>
<protein>
    <recommendedName>
        <fullName evidence="3">Agenet domain-containing protein</fullName>
    </recommendedName>
</protein>
<reference evidence="1" key="1">
    <citation type="submission" date="2023-01" db="EMBL/GenBank/DDBJ databases">
        <title>The diversity of Class Acidimicrobiia in South China Sea sediment environments and the proposal of Iamia marina sp. nov., a novel species of the genus Iamia.</title>
        <authorList>
            <person name="He Y."/>
            <person name="Tian X."/>
        </authorList>
    </citation>
    <scope>NUCLEOTIDE SEQUENCE</scope>
    <source>
        <strain evidence="1">DSM 19957</strain>
    </source>
</reference>
<accession>A0AAE9Y7E1</accession>
<keyword evidence="2" id="KW-1185">Reference proteome</keyword>
<dbReference type="KEGG" id="ima:PO878_06260"/>
<dbReference type="RefSeq" id="WP_272737847.1">
    <property type="nucleotide sequence ID" value="NZ_CP116942.1"/>
</dbReference>
<dbReference type="Proteomes" id="UP001216390">
    <property type="component" value="Chromosome"/>
</dbReference>
<proteinExistence type="predicted"/>
<evidence type="ECO:0000313" key="2">
    <source>
        <dbReference type="Proteomes" id="UP001216390"/>
    </source>
</evidence>
<evidence type="ECO:0000313" key="1">
    <source>
        <dbReference type="EMBL" id="WCO68330.1"/>
    </source>
</evidence>
<organism evidence="1 2">
    <name type="scientific">Iamia majanohamensis</name>
    <dbReference type="NCBI Taxonomy" id="467976"/>
    <lineage>
        <taxon>Bacteria</taxon>
        <taxon>Bacillati</taxon>
        <taxon>Actinomycetota</taxon>
        <taxon>Acidimicrobiia</taxon>
        <taxon>Acidimicrobiales</taxon>
        <taxon>Iamiaceae</taxon>
        <taxon>Iamia</taxon>
    </lineage>
</organism>